<dbReference type="InterPro" id="IPR036397">
    <property type="entry name" value="RNaseH_sf"/>
</dbReference>
<evidence type="ECO:0008006" key="3">
    <source>
        <dbReference type="Google" id="ProtNLM"/>
    </source>
</evidence>
<dbReference type="PANTHER" id="PTHR47326:SF1">
    <property type="entry name" value="HTH PSQ-TYPE DOMAIN-CONTAINING PROTEIN"/>
    <property type="match status" value="1"/>
</dbReference>
<dbReference type="GO" id="GO:0003676">
    <property type="term" value="F:nucleic acid binding"/>
    <property type="evidence" value="ECO:0007669"/>
    <property type="project" value="InterPro"/>
</dbReference>
<keyword evidence="2" id="KW-1185">Reference proteome</keyword>
<proteinExistence type="predicted"/>
<sequence length="110" mass="13208">MWFQQNGCLAHTSRIARDRLNDMFRDKWIGKYGLHQWPPRSPDLTVFDYYLWGRIKDLIYRERPTIKEDMIRRICKAIRSLDADKIFHATSHFQTKVLACVEVNGSHFEH</sequence>
<dbReference type="Proteomes" id="UP000078541">
    <property type="component" value="Unassembled WGS sequence"/>
</dbReference>
<dbReference type="EMBL" id="KQ981354">
    <property type="protein sequence ID" value="KYN42465.1"/>
    <property type="molecule type" value="Genomic_DNA"/>
</dbReference>
<dbReference type="PANTHER" id="PTHR47326">
    <property type="entry name" value="TRANSPOSABLE ELEMENT TC3 TRANSPOSASE-LIKE PROTEIN"/>
    <property type="match status" value="1"/>
</dbReference>
<dbReference type="Gene3D" id="3.30.420.10">
    <property type="entry name" value="Ribonuclease H-like superfamily/Ribonuclease H"/>
    <property type="match status" value="1"/>
</dbReference>
<protein>
    <recommendedName>
        <fullName evidence="3">Transposable element Tc3 transposase</fullName>
    </recommendedName>
</protein>
<gene>
    <name evidence="1" type="ORF">ALC56_03124</name>
</gene>
<name>A0A151JZL8_9HYME</name>
<reference evidence="1 2" key="1">
    <citation type="submission" date="2016-03" db="EMBL/GenBank/DDBJ databases">
        <title>Trachymyrmex septentrionalis WGS genome.</title>
        <authorList>
            <person name="Nygaard S."/>
            <person name="Hu H."/>
            <person name="Boomsma J."/>
            <person name="Zhang G."/>
        </authorList>
    </citation>
    <scope>NUCLEOTIDE SEQUENCE [LARGE SCALE GENOMIC DNA]</scope>
    <source>
        <strain evidence="1">Tsep2-gDNA-1</strain>
        <tissue evidence="1">Whole body</tissue>
    </source>
</reference>
<organism evidence="1 2">
    <name type="scientific">Trachymyrmex septentrionalis</name>
    <dbReference type="NCBI Taxonomy" id="34720"/>
    <lineage>
        <taxon>Eukaryota</taxon>
        <taxon>Metazoa</taxon>
        <taxon>Ecdysozoa</taxon>
        <taxon>Arthropoda</taxon>
        <taxon>Hexapoda</taxon>
        <taxon>Insecta</taxon>
        <taxon>Pterygota</taxon>
        <taxon>Neoptera</taxon>
        <taxon>Endopterygota</taxon>
        <taxon>Hymenoptera</taxon>
        <taxon>Apocrita</taxon>
        <taxon>Aculeata</taxon>
        <taxon>Formicoidea</taxon>
        <taxon>Formicidae</taxon>
        <taxon>Myrmicinae</taxon>
        <taxon>Trachymyrmex</taxon>
    </lineage>
</organism>
<evidence type="ECO:0000313" key="2">
    <source>
        <dbReference type="Proteomes" id="UP000078541"/>
    </source>
</evidence>
<evidence type="ECO:0000313" key="1">
    <source>
        <dbReference type="EMBL" id="KYN42465.1"/>
    </source>
</evidence>
<dbReference type="STRING" id="34720.A0A151JZL8"/>
<accession>A0A151JZL8</accession>
<dbReference type="AlphaFoldDB" id="A0A151JZL8"/>